<gene>
    <name evidence="2" type="ORF">GLOIN_2v1668440</name>
</gene>
<protein>
    <submittedName>
        <fullName evidence="2">Uncharacterized protein</fullName>
    </submittedName>
</protein>
<organism evidence="2 3">
    <name type="scientific">Rhizophagus irregularis (strain DAOM 181602 / DAOM 197198 / MUCL 43194)</name>
    <name type="common">Arbuscular mycorrhizal fungus</name>
    <name type="synonym">Glomus intraradices</name>
    <dbReference type="NCBI Taxonomy" id="747089"/>
    <lineage>
        <taxon>Eukaryota</taxon>
        <taxon>Fungi</taxon>
        <taxon>Fungi incertae sedis</taxon>
        <taxon>Mucoromycota</taxon>
        <taxon>Glomeromycotina</taxon>
        <taxon>Glomeromycetes</taxon>
        <taxon>Glomerales</taxon>
        <taxon>Glomeraceae</taxon>
        <taxon>Rhizophagus</taxon>
    </lineage>
</organism>
<keyword evidence="1" id="KW-0812">Transmembrane</keyword>
<accession>A0A2P4PIS7</accession>
<name>A0A2P4PIS7_RHIID</name>
<sequence length="57" mass="6675">TFTYFLLPLHNFTYFIILYPHTSPLQLTVDKSYSLTIFTALITIVNVNNVIKLFNYS</sequence>
<keyword evidence="1" id="KW-1133">Transmembrane helix</keyword>
<feature type="non-terminal residue" evidence="2">
    <location>
        <position position="1"/>
    </location>
</feature>
<keyword evidence="3" id="KW-1185">Reference proteome</keyword>
<feature type="transmembrane region" description="Helical" evidence="1">
    <location>
        <begin position="33"/>
        <end position="51"/>
    </location>
</feature>
<evidence type="ECO:0000313" key="3">
    <source>
        <dbReference type="Proteomes" id="UP000018888"/>
    </source>
</evidence>
<reference evidence="2 3" key="1">
    <citation type="journal article" date="2013" name="Proc. Natl. Acad. Sci. U.S.A.">
        <title>Genome of an arbuscular mycorrhizal fungus provides insight into the oldest plant symbiosis.</title>
        <authorList>
            <person name="Tisserant E."/>
            <person name="Malbreil M."/>
            <person name="Kuo A."/>
            <person name="Kohler A."/>
            <person name="Symeonidi A."/>
            <person name="Balestrini R."/>
            <person name="Charron P."/>
            <person name="Duensing N."/>
            <person name="Frei Dit Frey N."/>
            <person name="Gianinazzi-Pearson V."/>
            <person name="Gilbert L.B."/>
            <person name="Handa Y."/>
            <person name="Herr J.R."/>
            <person name="Hijri M."/>
            <person name="Koul R."/>
            <person name="Kawaguchi M."/>
            <person name="Krajinski F."/>
            <person name="Lammers P.J."/>
            <person name="Masclaux F.G."/>
            <person name="Murat C."/>
            <person name="Morin E."/>
            <person name="Ndikumana S."/>
            <person name="Pagni M."/>
            <person name="Petitpierre D."/>
            <person name="Requena N."/>
            <person name="Rosikiewicz P."/>
            <person name="Riley R."/>
            <person name="Saito K."/>
            <person name="San Clemente H."/>
            <person name="Shapiro H."/>
            <person name="van Tuinen D."/>
            <person name="Becard G."/>
            <person name="Bonfante P."/>
            <person name="Paszkowski U."/>
            <person name="Shachar-Hill Y.Y."/>
            <person name="Tuskan G.A."/>
            <person name="Young P.W."/>
            <person name="Sanders I.R."/>
            <person name="Henrissat B."/>
            <person name="Rensing S.A."/>
            <person name="Grigoriev I.V."/>
            <person name="Corradi N."/>
            <person name="Roux C."/>
            <person name="Martin F."/>
        </authorList>
    </citation>
    <scope>NUCLEOTIDE SEQUENCE [LARGE SCALE GENOMIC DNA]</scope>
    <source>
        <strain evidence="2 3">DAOM 197198</strain>
    </source>
</reference>
<evidence type="ECO:0000313" key="2">
    <source>
        <dbReference type="EMBL" id="POG65284.1"/>
    </source>
</evidence>
<dbReference type="EMBL" id="AUPC02000218">
    <property type="protein sequence ID" value="POG65284.1"/>
    <property type="molecule type" value="Genomic_DNA"/>
</dbReference>
<proteinExistence type="predicted"/>
<dbReference type="Proteomes" id="UP000018888">
    <property type="component" value="Unassembled WGS sequence"/>
</dbReference>
<evidence type="ECO:0000256" key="1">
    <source>
        <dbReference type="SAM" id="Phobius"/>
    </source>
</evidence>
<dbReference type="AlphaFoldDB" id="A0A2P4PIS7"/>
<keyword evidence="1" id="KW-0472">Membrane</keyword>
<feature type="non-terminal residue" evidence="2">
    <location>
        <position position="57"/>
    </location>
</feature>
<comment type="caution">
    <text evidence="2">The sequence shown here is derived from an EMBL/GenBank/DDBJ whole genome shotgun (WGS) entry which is preliminary data.</text>
</comment>
<reference evidence="2 3" key="2">
    <citation type="journal article" date="2018" name="New Phytol.">
        <title>High intraspecific genome diversity in the model arbuscular mycorrhizal symbiont Rhizophagus irregularis.</title>
        <authorList>
            <person name="Chen E.C.H."/>
            <person name="Morin E."/>
            <person name="Beaudet D."/>
            <person name="Noel J."/>
            <person name="Yildirir G."/>
            <person name="Ndikumana S."/>
            <person name="Charron P."/>
            <person name="St-Onge C."/>
            <person name="Giorgi J."/>
            <person name="Kruger M."/>
            <person name="Marton T."/>
            <person name="Ropars J."/>
            <person name="Grigoriev I.V."/>
            <person name="Hainaut M."/>
            <person name="Henrissat B."/>
            <person name="Roux C."/>
            <person name="Martin F."/>
            <person name="Corradi N."/>
        </authorList>
    </citation>
    <scope>NUCLEOTIDE SEQUENCE [LARGE SCALE GENOMIC DNA]</scope>
    <source>
        <strain evidence="2 3">DAOM 197198</strain>
    </source>
</reference>